<comment type="caution">
    <text evidence="1">The sequence shown here is derived from an EMBL/GenBank/DDBJ whole genome shotgun (WGS) entry which is preliminary data.</text>
</comment>
<dbReference type="RefSeq" id="XP_045266821.1">
    <property type="nucleotide sequence ID" value="XM_045407376.1"/>
</dbReference>
<keyword evidence="2" id="KW-1185">Reference proteome</keyword>
<reference evidence="1" key="1">
    <citation type="journal article" date="2020" name="Phytopathology">
        <title>Genome sequence and comparative analysis of Colletotrichum gloeosporioides isolated from Liriodendron leaves.</title>
        <authorList>
            <person name="Fu F.F."/>
            <person name="Hao Z."/>
            <person name="Wang P."/>
            <person name="Lu Y."/>
            <person name="Xue L.J."/>
            <person name="Wei G."/>
            <person name="Tian Y."/>
            <person name="Baishi H."/>
            <person name="Xu H."/>
            <person name="Shi J."/>
            <person name="Cheng T."/>
            <person name="Wang G."/>
            <person name="Yi Y."/>
            <person name="Chen J."/>
        </authorList>
    </citation>
    <scope>NUCLEOTIDE SEQUENCE</scope>
    <source>
        <strain evidence="1">Lc1</strain>
    </source>
</reference>
<dbReference type="EMBL" id="WVTB01000027">
    <property type="protein sequence ID" value="KAF3807662.1"/>
    <property type="molecule type" value="Genomic_DNA"/>
</dbReference>
<reference evidence="1" key="2">
    <citation type="submission" date="2020-03" db="EMBL/GenBank/DDBJ databases">
        <authorList>
            <person name="Fu F.-F."/>
            <person name="Chen J."/>
        </authorList>
    </citation>
    <scope>NUCLEOTIDE SEQUENCE</scope>
    <source>
        <strain evidence="1">Lc1</strain>
    </source>
</reference>
<name>A0A8H4FMK1_COLGL</name>
<dbReference type="GeneID" id="69014540"/>
<protein>
    <submittedName>
        <fullName evidence="1">Uncharacterized protein</fullName>
    </submittedName>
</protein>
<dbReference type="AlphaFoldDB" id="A0A8H4FMK1"/>
<evidence type="ECO:0000313" key="2">
    <source>
        <dbReference type="Proteomes" id="UP000613401"/>
    </source>
</evidence>
<organism evidence="1 2">
    <name type="scientific">Colletotrichum gloeosporioides</name>
    <name type="common">Anthracnose fungus</name>
    <name type="synonym">Glomerella cingulata</name>
    <dbReference type="NCBI Taxonomy" id="474922"/>
    <lineage>
        <taxon>Eukaryota</taxon>
        <taxon>Fungi</taxon>
        <taxon>Dikarya</taxon>
        <taxon>Ascomycota</taxon>
        <taxon>Pezizomycotina</taxon>
        <taxon>Sordariomycetes</taxon>
        <taxon>Hypocreomycetidae</taxon>
        <taxon>Glomerellales</taxon>
        <taxon>Glomerellaceae</taxon>
        <taxon>Colletotrichum</taxon>
        <taxon>Colletotrichum gloeosporioides species complex</taxon>
    </lineage>
</organism>
<sequence length="132" mass="14855">MTNVAVIRWILDASNNMIDHDLDTNAPIKTAVWAVGDVLTRRWVSQEPIFYMVPDIFQRAIDIDRADDNEDSRMLRVQVAPEQKTASFVKVPSAKCVVNSASPVLGIFSLSLTCTEQTIWPFTARVGFEQEL</sequence>
<gene>
    <name evidence="1" type="ORF">GCG54_00007395</name>
</gene>
<evidence type="ECO:0000313" key="1">
    <source>
        <dbReference type="EMBL" id="KAF3807662.1"/>
    </source>
</evidence>
<proteinExistence type="predicted"/>
<dbReference type="Proteomes" id="UP000613401">
    <property type="component" value="Unassembled WGS sequence"/>
</dbReference>
<accession>A0A8H4FMK1</accession>